<dbReference type="AlphaFoldDB" id="A0AAV2II85"/>
<dbReference type="SMART" id="SM00238">
    <property type="entry name" value="BIR"/>
    <property type="match status" value="1"/>
</dbReference>
<feature type="region of interest" description="Disordered" evidence="1">
    <location>
        <begin position="1"/>
        <end position="21"/>
    </location>
</feature>
<keyword evidence="3" id="KW-1185">Reference proteome</keyword>
<dbReference type="Gene3D" id="1.10.1170.10">
    <property type="entry name" value="Inhibitor Of Apoptosis Protein (2mihbC-IAP-1), Chain A"/>
    <property type="match status" value="1"/>
</dbReference>
<dbReference type="InterPro" id="IPR001370">
    <property type="entry name" value="BIR_rpt"/>
</dbReference>
<dbReference type="InterPro" id="IPR050784">
    <property type="entry name" value="IAP"/>
</dbReference>
<reference evidence="2 3" key="1">
    <citation type="submission" date="2024-04" db="EMBL/GenBank/DDBJ databases">
        <authorList>
            <consortium name="Genoscope - CEA"/>
            <person name="William W."/>
        </authorList>
    </citation>
    <scope>NUCLEOTIDE SEQUENCE [LARGE SCALE GENOMIC DNA]</scope>
</reference>
<dbReference type="SUPFAM" id="SSF57924">
    <property type="entry name" value="Inhibitor of apoptosis (IAP) repeat"/>
    <property type="match status" value="1"/>
</dbReference>
<dbReference type="GO" id="GO:0031398">
    <property type="term" value="P:positive regulation of protein ubiquitination"/>
    <property type="evidence" value="ECO:0007669"/>
    <property type="project" value="TreeGrafter"/>
</dbReference>
<dbReference type="Proteomes" id="UP001497497">
    <property type="component" value="Unassembled WGS sequence"/>
</dbReference>
<organism evidence="2 3">
    <name type="scientific">Lymnaea stagnalis</name>
    <name type="common">Great pond snail</name>
    <name type="synonym">Helix stagnalis</name>
    <dbReference type="NCBI Taxonomy" id="6523"/>
    <lineage>
        <taxon>Eukaryota</taxon>
        <taxon>Metazoa</taxon>
        <taxon>Spiralia</taxon>
        <taxon>Lophotrochozoa</taxon>
        <taxon>Mollusca</taxon>
        <taxon>Gastropoda</taxon>
        <taxon>Heterobranchia</taxon>
        <taxon>Euthyneura</taxon>
        <taxon>Panpulmonata</taxon>
        <taxon>Hygrophila</taxon>
        <taxon>Lymnaeoidea</taxon>
        <taxon>Lymnaeidae</taxon>
        <taxon>Lymnaea</taxon>
    </lineage>
</organism>
<accession>A0AAV2II85</accession>
<evidence type="ECO:0000313" key="3">
    <source>
        <dbReference type="Proteomes" id="UP001497497"/>
    </source>
</evidence>
<dbReference type="Pfam" id="PF00653">
    <property type="entry name" value="BIR"/>
    <property type="match status" value="1"/>
</dbReference>
<gene>
    <name evidence="2" type="ORF">GSLYS_00019265001</name>
</gene>
<sequence>MECSDSSDDDSRLPNGHTLNFGGGAATYQQATLANRDALGMVSGTSVDSAAPLVSRTPVDSAAPLVSRTSVESAAPLTGPSAMFEGAVVAAQSFDWSSDSKRRETFRAWQISDTEKEKFVRAGFYYTGAGDRVKCFKCSGELEHWKPGDDPIKEHGEKFPNCTLYREETSARRPSVIATNCTGFNSGRH</sequence>
<dbReference type="GO" id="GO:0061630">
    <property type="term" value="F:ubiquitin protein ligase activity"/>
    <property type="evidence" value="ECO:0007669"/>
    <property type="project" value="TreeGrafter"/>
</dbReference>
<evidence type="ECO:0000256" key="1">
    <source>
        <dbReference type="SAM" id="MobiDB-lite"/>
    </source>
</evidence>
<evidence type="ECO:0000313" key="2">
    <source>
        <dbReference type="EMBL" id="CAL1545888.1"/>
    </source>
</evidence>
<dbReference type="PANTHER" id="PTHR10044">
    <property type="entry name" value="INHIBITOR OF APOPTOSIS"/>
    <property type="match status" value="1"/>
</dbReference>
<dbReference type="CDD" id="cd00022">
    <property type="entry name" value="BIR"/>
    <property type="match status" value="1"/>
</dbReference>
<dbReference type="GO" id="GO:0051726">
    <property type="term" value="P:regulation of cell cycle"/>
    <property type="evidence" value="ECO:0007669"/>
    <property type="project" value="TreeGrafter"/>
</dbReference>
<dbReference type="GO" id="GO:0043066">
    <property type="term" value="P:negative regulation of apoptotic process"/>
    <property type="evidence" value="ECO:0007669"/>
    <property type="project" value="TreeGrafter"/>
</dbReference>
<dbReference type="GO" id="GO:0005634">
    <property type="term" value="C:nucleus"/>
    <property type="evidence" value="ECO:0007669"/>
    <property type="project" value="TreeGrafter"/>
</dbReference>
<dbReference type="PROSITE" id="PS50143">
    <property type="entry name" value="BIR_REPEAT_2"/>
    <property type="match status" value="1"/>
</dbReference>
<dbReference type="GO" id="GO:0043027">
    <property type="term" value="F:cysteine-type endopeptidase inhibitor activity involved in apoptotic process"/>
    <property type="evidence" value="ECO:0007669"/>
    <property type="project" value="TreeGrafter"/>
</dbReference>
<dbReference type="GO" id="GO:0005737">
    <property type="term" value="C:cytoplasm"/>
    <property type="evidence" value="ECO:0007669"/>
    <property type="project" value="TreeGrafter"/>
</dbReference>
<comment type="caution">
    <text evidence="2">The sequence shown here is derived from an EMBL/GenBank/DDBJ whole genome shotgun (WGS) entry which is preliminary data.</text>
</comment>
<proteinExistence type="predicted"/>
<name>A0AAV2II85_LYMST</name>
<dbReference type="EMBL" id="CAXITT010000748">
    <property type="protein sequence ID" value="CAL1545888.1"/>
    <property type="molecule type" value="Genomic_DNA"/>
</dbReference>
<dbReference type="PANTHER" id="PTHR10044:SF180">
    <property type="match status" value="1"/>
</dbReference>
<protein>
    <submittedName>
        <fullName evidence="2">Uncharacterized protein</fullName>
    </submittedName>
</protein>